<dbReference type="PANTHER" id="PTHR32089">
    <property type="entry name" value="METHYL-ACCEPTING CHEMOTAXIS PROTEIN MCPB"/>
    <property type="match status" value="1"/>
</dbReference>
<dbReference type="Proteomes" id="UP001200247">
    <property type="component" value="Unassembled WGS sequence"/>
</dbReference>
<keyword evidence="2 4" id="KW-0807">Transducer</keyword>
<evidence type="ECO:0000313" key="8">
    <source>
        <dbReference type="EMBL" id="MCG9025246.1"/>
    </source>
</evidence>
<keyword evidence="5" id="KW-0732">Signal</keyword>
<protein>
    <submittedName>
        <fullName evidence="8">Methyl-accepting chemotaxis protein</fullName>
    </submittedName>
</protein>
<dbReference type="InterPro" id="IPR003660">
    <property type="entry name" value="HAMP_dom"/>
</dbReference>
<dbReference type="GO" id="GO:0006935">
    <property type="term" value="P:chemotaxis"/>
    <property type="evidence" value="ECO:0007669"/>
    <property type="project" value="UniProtKB-ARBA"/>
</dbReference>
<evidence type="ECO:0000256" key="2">
    <source>
        <dbReference type="ARBA" id="ARBA00023224"/>
    </source>
</evidence>
<name>A0ABD4SRS0_9NEIS</name>
<comment type="similarity">
    <text evidence="3">Belongs to the methyl-accepting chemotaxis (MCP) protein family.</text>
</comment>
<feature type="domain" description="HAMP" evidence="7">
    <location>
        <begin position="207"/>
        <end position="260"/>
    </location>
</feature>
<accession>A0ABD4SRS0</accession>
<comment type="subcellular location">
    <subcellularLocation>
        <location evidence="1">Membrane</location>
    </subcellularLocation>
</comment>
<dbReference type="Gene3D" id="1.10.287.950">
    <property type="entry name" value="Methyl-accepting chemotaxis protein"/>
    <property type="match status" value="1"/>
</dbReference>
<dbReference type="Pfam" id="PF00015">
    <property type="entry name" value="MCPsignal"/>
    <property type="match status" value="1"/>
</dbReference>
<evidence type="ECO:0000256" key="1">
    <source>
        <dbReference type="ARBA" id="ARBA00004370"/>
    </source>
</evidence>
<dbReference type="InterPro" id="IPR004089">
    <property type="entry name" value="MCPsignal_dom"/>
</dbReference>
<dbReference type="SUPFAM" id="SSF58104">
    <property type="entry name" value="Methyl-accepting chemotaxis protein (MCP) signaling domain"/>
    <property type="match status" value="1"/>
</dbReference>
<comment type="caution">
    <text evidence="8">The sequence shown here is derived from an EMBL/GenBank/DDBJ whole genome shotgun (WGS) entry which is preliminary data.</text>
</comment>
<dbReference type="InterPro" id="IPR024478">
    <property type="entry name" value="HlyB_4HB_MCP"/>
</dbReference>
<evidence type="ECO:0000256" key="5">
    <source>
        <dbReference type="SAM" id="SignalP"/>
    </source>
</evidence>
<dbReference type="SMART" id="SM00283">
    <property type="entry name" value="MA"/>
    <property type="match status" value="1"/>
</dbReference>
<organism evidence="8 9">
    <name type="scientific">Laribacter hongkongensis</name>
    <dbReference type="NCBI Taxonomy" id="168471"/>
    <lineage>
        <taxon>Bacteria</taxon>
        <taxon>Pseudomonadati</taxon>
        <taxon>Pseudomonadota</taxon>
        <taxon>Betaproteobacteria</taxon>
        <taxon>Neisseriales</taxon>
        <taxon>Aquaspirillaceae</taxon>
        <taxon>Laribacter</taxon>
    </lineage>
</organism>
<dbReference type="FunFam" id="1.10.287.950:FF:000001">
    <property type="entry name" value="Methyl-accepting chemotaxis sensory transducer"/>
    <property type="match status" value="1"/>
</dbReference>
<proteinExistence type="inferred from homology"/>
<evidence type="ECO:0000256" key="3">
    <source>
        <dbReference type="ARBA" id="ARBA00029447"/>
    </source>
</evidence>
<dbReference type="InterPro" id="IPR004090">
    <property type="entry name" value="Chemotax_Me-accpt_rcpt"/>
</dbReference>
<feature type="chain" id="PRO_5044843597" evidence="5">
    <location>
        <begin position="24"/>
        <end position="537"/>
    </location>
</feature>
<dbReference type="RefSeq" id="WP_239895077.1">
    <property type="nucleotide sequence ID" value="NZ_JAJAXH010000002.1"/>
</dbReference>
<evidence type="ECO:0000259" key="7">
    <source>
        <dbReference type="PROSITE" id="PS50885"/>
    </source>
</evidence>
<gene>
    <name evidence="8" type="ORF">LH440_04885</name>
</gene>
<dbReference type="Pfam" id="PF12729">
    <property type="entry name" value="4HB_MCP_1"/>
    <property type="match status" value="1"/>
</dbReference>
<sequence>MKISSKLILLCSASIASMVLALAVVNQTSAKSQENIESMSVNAIPSVESMGKIRDNFAVVRASSIRLGLMDSMDEIESLERVFKEETEALYREISHYEKQLIYSEEERRQTEALKKNVDAFVSESEMLFLEAKKGNIEEVHTLRKHASEKAINAINAINSNIESNLKILHASKDEVGENVSINRRLTNLSLSASILIQIVLSIWIFKSVTKSISAMRSDLLELSSSHDFTRRFVNNNNDEVSNACDAMNSLMDSVQQSIKGISESSTLVHNVAKGILDASGQMATAATSAAESASSVSAAVEQLTVSISHVSSRSIDASEESRLAGNEAIGGGEIISDAIDNFRNTTETVERAASKIEELKSQTVSIGSVVNIIKDIADQTNLLALNAAIEAARAGESGRGFAVVADEVRQLAERTASSTNVITSTVTAMQNGGEEAASLMSHAVDQLATSMTQAEKATEAMQKIIDRTQNTVVQISEISVAMQEQTNASTLIAQQIESIAQMAEEGHASADQVALSAKNLNKATDDVSDLLGKFKV</sequence>
<evidence type="ECO:0000313" key="9">
    <source>
        <dbReference type="Proteomes" id="UP001200247"/>
    </source>
</evidence>
<dbReference type="GO" id="GO:0007165">
    <property type="term" value="P:signal transduction"/>
    <property type="evidence" value="ECO:0007669"/>
    <property type="project" value="UniProtKB-KW"/>
</dbReference>
<dbReference type="PROSITE" id="PS50111">
    <property type="entry name" value="CHEMOTAXIS_TRANSDUC_2"/>
    <property type="match status" value="1"/>
</dbReference>
<dbReference type="EMBL" id="JAJAXM010000006">
    <property type="protein sequence ID" value="MCG9025246.1"/>
    <property type="molecule type" value="Genomic_DNA"/>
</dbReference>
<dbReference type="PRINTS" id="PR00260">
    <property type="entry name" value="CHEMTRNSDUCR"/>
</dbReference>
<feature type="domain" description="Methyl-accepting transducer" evidence="6">
    <location>
        <begin position="265"/>
        <end position="501"/>
    </location>
</feature>
<dbReference type="GO" id="GO:0016020">
    <property type="term" value="C:membrane"/>
    <property type="evidence" value="ECO:0007669"/>
    <property type="project" value="UniProtKB-SubCell"/>
</dbReference>
<evidence type="ECO:0000256" key="4">
    <source>
        <dbReference type="PROSITE-ProRule" id="PRU00284"/>
    </source>
</evidence>
<dbReference type="PROSITE" id="PS50885">
    <property type="entry name" value="HAMP"/>
    <property type="match status" value="1"/>
</dbReference>
<dbReference type="AlphaFoldDB" id="A0ABD4SRS0"/>
<dbReference type="PANTHER" id="PTHR32089:SF112">
    <property type="entry name" value="LYSOZYME-LIKE PROTEIN-RELATED"/>
    <property type="match status" value="1"/>
</dbReference>
<reference evidence="8 9" key="1">
    <citation type="submission" date="2021-10" db="EMBL/GenBank/DDBJ databases">
        <title>Whole-genome sequencing analysis of Laribacter hongkongensis: virulence gene profiles, carbohydrate-active enzyme prediction, and antimicrobial resistance characterization.</title>
        <authorList>
            <person name="Yuan P."/>
            <person name="Zhan Y."/>
            <person name="Chen D."/>
        </authorList>
    </citation>
    <scope>NUCLEOTIDE SEQUENCE [LARGE SCALE GENOMIC DNA]</scope>
    <source>
        <strain evidence="8 9">W67</strain>
    </source>
</reference>
<evidence type="ECO:0000259" key="6">
    <source>
        <dbReference type="PROSITE" id="PS50111"/>
    </source>
</evidence>
<feature type="signal peptide" evidence="5">
    <location>
        <begin position="1"/>
        <end position="23"/>
    </location>
</feature>